<feature type="region of interest" description="Disordered" evidence="1">
    <location>
        <begin position="554"/>
        <end position="584"/>
    </location>
</feature>
<protein>
    <submittedName>
        <fullName evidence="2">Uncharacterized protein</fullName>
    </submittedName>
</protein>
<feature type="region of interest" description="Disordered" evidence="1">
    <location>
        <begin position="419"/>
        <end position="454"/>
    </location>
</feature>
<feature type="compositionally biased region" description="Gly residues" evidence="1">
    <location>
        <begin position="557"/>
        <end position="572"/>
    </location>
</feature>
<proteinExistence type="predicted"/>
<dbReference type="InterPro" id="IPR008004">
    <property type="entry name" value="OCTOPUS-like"/>
</dbReference>
<reference evidence="2" key="1">
    <citation type="submission" date="2021-01" db="EMBL/GenBank/DDBJ databases">
        <authorList>
            <person name="Bezrukov I."/>
        </authorList>
    </citation>
    <scope>NUCLEOTIDE SEQUENCE</scope>
</reference>
<keyword evidence="3" id="KW-1185">Reference proteome</keyword>
<dbReference type="EMBL" id="LR999456">
    <property type="protein sequence ID" value="CAE6085380.1"/>
    <property type="molecule type" value="Genomic_DNA"/>
</dbReference>
<feature type="region of interest" description="Disordered" evidence="1">
    <location>
        <begin position="1"/>
        <end position="25"/>
    </location>
</feature>
<feature type="region of interest" description="Disordered" evidence="1">
    <location>
        <begin position="379"/>
        <end position="407"/>
    </location>
</feature>
<feature type="region of interest" description="Disordered" evidence="1">
    <location>
        <begin position="471"/>
        <end position="539"/>
    </location>
</feature>
<dbReference type="GO" id="GO:0005886">
    <property type="term" value="C:plasma membrane"/>
    <property type="evidence" value="ECO:0007669"/>
    <property type="project" value="TreeGrafter"/>
</dbReference>
<gene>
    <name evidence="2" type="ORF">AARE701A_LOCUS14222</name>
</gene>
<dbReference type="Proteomes" id="UP000682877">
    <property type="component" value="Chromosome 6"/>
</dbReference>
<sequence length="594" mass="65028">MNLSADQAPIAAADELAPPSQPHRLSTSCDLHPDERFSGFCPSCLCDRLSVLDHNAAPPPSSSSRKPPTISAATLKALFKPSSSCNNNNNNNNASSGNGRVKPGFFPELRRTKSFSAKNNEGFSGGFEPQRRSCDVRLRDDHRNPPSKETATIVVSGGKIEDEPRKSSVSEIVLEVNEEAEIEEEVENGGHSEILEDTGEMVEEKCGEIVEEEEELKPMKDYMDLYSQTKKPSVKDFAGSFFSAASVFSKKLQKWRQKQKIKKPRSGVGGGGGRPQSEIGVGRRSSDTDPRFSLDAGRFSVDIGRISLDDSRYSLDEPRASWDGHLISRTTAVRVPPPPSMLSVVKNAPIHRSDMQIPVQEPSSPSINPVNNESDPIIIIPGGSNQTRDYYTGPPSSRRRKSLDRSNSIRKIATELDDVKSVSNSKVSPATTTIDSNFMETEENKGNQNGDKKSRRWGKWSILGFIYRKGKDDEEEEDRYSRSNSAGMVERSLSESWPELRNGEGGGPKMRRSNSNVSWRSSGGGSTRNKSSRYSSKDGENGMLRFYLTPMRSSWRSGGGSGGGGGGGGGGWEKTAAKANSHGHSIARRVMRLY</sequence>
<feature type="compositionally biased region" description="Polar residues" evidence="1">
    <location>
        <begin position="429"/>
        <end position="439"/>
    </location>
</feature>
<accession>A0A8S2ALQ4</accession>
<dbReference type="AlphaFoldDB" id="A0A8S2ALQ4"/>
<name>A0A8S2ALQ4_ARAAE</name>
<evidence type="ECO:0000313" key="3">
    <source>
        <dbReference type="Proteomes" id="UP000682877"/>
    </source>
</evidence>
<dbReference type="PANTHER" id="PTHR31659:SF20">
    <property type="entry name" value="PROTEIN OCTOPUS-LIKE"/>
    <property type="match status" value="1"/>
</dbReference>
<feature type="region of interest" description="Disordered" evidence="1">
    <location>
        <begin position="81"/>
        <end position="101"/>
    </location>
</feature>
<feature type="region of interest" description="Disordered" evidence="1">
    <location>
        <begin position="258"/>
        <end position="293"/>
    </location>
</feature>
<organism evidence="2 3">
    <name type="scientific">Arabidopsis arenosa</name>
    <name type="common">Sand rock-cress</name>
    <name type="synonym">Cardaminopsis arenosa</name>
    <dbReference type="NCBI Taxonomy" id="38785"/>
    <lineage>
        <taxon>Eukaryota</taxon>
        <taxon>Viridiplantae</taxon>
        <taxon>Streptophyta</taxon>
        <taxon>Embryophyta</taxon>
        <taxon>Tracheophyta</taxon>
        <taxon>Spermatophyta</taxon>
        <taxon>Magnoliopsida</taxon>
        <taxon>eudicotyledons</taxon>
        <taxon>Gunneridae</taxon>
        <taxon>Pentapetalae</taxon>
        <taxon>rosids</taxon>
        <taxon>malvids</taxon>
        <taxon>Brassicales</taxon>
        <taxon>Brassicaceae</taxon>
        <taxon>Camelineae</taxon>
        <taxon>Arabidopsis</taxon>
    </lineage>
</organism>
<evidence type="ECO:0000313" key="2">
    <source>
        <dbReference type="EMBL" id="CAE6085380.1"/>
    </source>
</evidence>
<dbReference type="Pfam" id="PF05340">
    <property type="entry name" value="DUF740"/>
    <property type="match status" value="3"/>
</dbReference>
<feature type="compositionally biased region" description="Low complexity" evidence="1">
    <location>
        <begin position="82"/>
        <end position="98"/>
    </location>
</feature>
<evidence type="ECO:0000256" key="1">
    <source>
        <dbReference type="SAM" id="MobiDB-lite"/>
    </source>
</evidence>
<dbReference type="PANTHER" id="PTHR31659">
    <property type="entry name" value="PROTEIN: UPF0503-LIKE PROTEIN, PUTATIVE (DUF740)-RELATED"/>
    <property type="match status" value="1"/>
</dbReference>